<evidence type="ECO:0000313" key="3">
    <source>
        <dbReference type="Proteomes" id="UP000245870"/>
    </source>
</evidence>
<feature type="domain" description="NigD-like C-terminal" evidence="1">
    <location>
        <begin position="110"/>
        <end position="210"/>
    </location>
</feature>
<reference evidence="2 3" key="1">
    <citation type="submission" date="2018-05" db="EMBL/GenBank/DDBJ databases">
        <title>Genomic Encyclopedia of Type Strains, Phase IV (KMG-IV): sequencing the most valuable type-strain genomes for metagenomic binning, comparative biology and taxonomic classification.</title>
        <authorList>
            <person name="Goeker M."/>
        </authorList>
    </citation>
    <scope>NUCLEOTIDE SEQUENCE [LARGE SCALE GENOMIC DNA]</scope>
    <source>
        <strain evidence="2 3">DSM 100333</strain>
    </source>
</reference>
<organism evidence="2 3">
    <name type="scientific">Hallella colorans</name>
    <dbReference type="NCBI Taxonomy" id="1703337"/>
    <lineage>
        <taxon>Bacteria</taxon>
        <taxon>Pseudomonadati</taxon>
        <taxon>Bacteroidota</taxon>
        <taxon>Bacteroidia</taxon>
        <taxon>Bacteroidales</taxon>
        <taxon>Prevotellaceae</taxon>
        <taxon>Hallella</taxon>
    </lineage>
</organism>
<sequence>MRHLTNSIWGLTIAVVIGACTTENYETGDGHYSYMRAEFGMLHTLGRQSADYVLTDGGDSVTFKQVADVRWTDREDSLYRALVYYDASSHVCFSAVKVIVPRPILTARIDTLPADPINVESVWKAGGFLNVAYAVKTGRADNGETRQLLGVAIDTTYMHEHRNKTIKIRLLHAQNGVPEYYTARGYLSVPLKGYSQDATFLLSANTYRGEILNYK</sequence>
<dbReference type="InterPro" id="IPR038143">
    <property type="entry name" value="NigD-like_C_dom_sf"/>
</dbReference>
<comment type="caution">
    <text evidence="2">The sequence shown here is derived from an EMBL/GenBank/DDBJ whole genome shotgun (WGS) entry which is preliminary data.</text>
</comment>
<protein>
    <submittedName>
        <fullName evidence="2">NigD-like protein</fullName>
    </submittedName>
</protein>
<dbReference type="PROSITE" id="PS51257">
    <property type="entry name" value="PROKAR_LIPOPROTEIN"/>
    <property type="match status" value="1"/>
</dbReference>
<dbReference type="Gene3D" id="2.60.40.2370">
    <property type="entry name" value="NigD-like, C-terminal beta sandwich domain"/>
    <property type="match status" value="1"/>
</dbReference>
<dbReference type="InterPro" id="IPR035376">
    <property type="entry name" value="NigD_C"/>
</dbReference>
<dbReference type="Proteomes" id="UP000245870">
    <property type="component" value="Unassembled WGS sequence"/>
</dbReference>
<dbReference type="RefSeq" id="WP_116616402.1">
    <property type="nucleotide sequence ID" value="NZ_QENY01000008.1"/>
</dbReference>
<evidence type="ECO:0000259" key="1">
    <source>
        <dbReference type="Pfam" id="PF17415"/>
    </source>
</evidence>
<dbReference type="Pfam" id="PF17415">
    <property type="entry name" value="NigD_C"/>
    <property type="match status" value="1"/>
</dbReference>
<dbReference type="EMBL" id="QENY01000008">
    <property type="protein sequence ID" value="PVX54868.1"/>
    <property type="molecule type" value="Genomic_DNA"/>
</dbReference>
<keyword evidence="3" id="KW-1185">Reference proteome</keyword>
<accession>A0A2U0UB77</accession>
<name>A0A2U0UB77_9BACT</name>
<gene>
    <name evidence="2" type="ORF">C7379_10897</name>
</gene>
<dbReference type="OrthoDB" id="1068111at2"/>
<proteinExistence type="predicted"/>
<dbReference type="AlphaFoldDB" id="A0A2U0UB77"/>
<evidence type="ECO:0000313" key="2">
    <source>
        <dbReference type="EMBL" id="PVX54868.1"/>
    </source>
</evidence>